<dbReference type="Proteomes" id="UP001054889">
    <property type="component" value="Unassembled WGS sequence"/>
</dbReference>
<feature type="compositionally biased region" description="Basic residues" evidence="1">
    <location>
        <begin position="14"/>
        <end position="23"/>
    </location>
</feature>
<comment type="caution">
    <text evidence="2">The sequence shown here is derived from an EMBL/GenBank/DDBJ whole genome shotgun (WGS) entry which is preliminary data.</text>
</comment>
<gene>
    <name evidence="2" type="primary">gb26095</name>
    <name evidence="2" type="ORF">PR202_gb26095</name>
</gene>
<accession>A0AAV5FNC8</accession>
<dbReference type="AlphaFoldDB" id="A0AAV5FNC8"/>
<keyword evidence="3" id="KW-1185">Reference proteome</keyword>
<proteinExistence type="predicted"/>
<evidence type="ECO:0000256" key="1">
    <source>
        <dbReference type="SAM" id="MobiDB-lite"/>
    </source>
</evidence>
<feature type="compositionally biased region" description="Basic and acidic residues" evidence="1">
    <location>
        <begin position="49"/>
        <end position="61"/>
    </location>
</feature>
<reference evidence="2" key="1">
    <citation type="journal article" date="2018" name="DNA Res.">
        <title>Multiple hybrid de novo genome assembly of finger millet, an orphan allotetraploid crop.</title>
        <authorList>
            <person name="Hatakeyama M."/>
            <person name="Aluri S."/>
            <person name="Balachadran M.T."/>
            <person name="Sivarajan S.R."/>
            <person name="Patrignani A."/>
            <person name="Gruter S."/>
            <person name="Poveda L."/>
            <person name="Shimizu-Inatsugi R."/>
            <person name="Baeten J."/>
            <person name="Francoijs K.J."/>
            <person name="Nataraja K.N."/>
            <person name="Reddy Y.A.N."/>
            <person name="Phadnis S."/>
            <person name="Ravikumar R.L."/>
            <person name="Schlapbach R."/>
            <person name="Sreeman S.M."/>
            <person name="Shimizu K.K."/>
        </authorList>
    </citation>
    <scope>NUCLEOTIDE SEQUENCE</scope>
</reference>
<protein>
    <submittedName>
        <fullName evidence="2">Uncharacterized protein</fullName>
    </submittedName>
</protein>
<sequence>MAPARSAGAEARPRGARAARWRRQDRAASGSGGREEEERADGTGMGHGMRGDGVARVRRPESVSGDSTATCGCGNRCS</sequence>
<feature type="compositionally biased region" description="Low complexity" evidence="1">
    <location>
        <begin position="1"/>
        <end position="10"/>
    </location>
</feature>
<evidence type="ECO:0000313" key="2">
    <source>
        <dbReference type="EMBL" id="GJN37169.1"/>
    </source>
</evidence>
<dbReference type="EMBL" id="BQKI01000093">
    <property type="protein sequence ID" value="GJN37169.1"/>
    <property type="molecule type" value="Genomic_DNA"/>
</dbReference>
<name>A0AAV5FNC8_ELECO</name>
<reference evidence="2" key="2">
    <citation type="submission" date="2021-12" db="EMBL/GenBank/DDBJ databases">
        <title>Resequencing data analysis of finger millet.</title>
        <authorList>
            <person name="Hatakeyama M."/>
            <person name="Aluri S."/>
            <person name="Balachadran M.T."/>
            <person name="Sivarajan S.R."/>
            <person name="Poveda L."/>
            <person name="Shimizu-Inatsugi R."/>
            <person name="Schlapbach R."/>
            <person name="Sreeman S.M."/>
            <person name="Shimizu K.K."/>
        </authorList>
    </citation>
    <scope>NUCLEOTIDE SEQUENCE</scope>
</reference>
<feature type="region of interest" description="Disordered" evidence="1">
    <location>
        <begin position="1"/>
        <end position="78"/>
    </location>
</feature>
<organism evidence="2 3">
    <name type="scientific">Eleusine coracana subsp. coracana</name>
    <dbReference type="NCBI Taxonomy" id="191504"/>
    <lineage>
        <taxon>Eukaryota</taxon>
        <taxon>Viridiplantae</taxon>
        <taxon>Streptophyta</taxon>
        <taxon>Embryophyta</taxon>
        <taxon>Tracheophyta</taxon>
        <taxon>Spermatophyta</taxon>
        <taxon>Magnoliopsida</taxon>
        <taxon>Liliopsida</taxon>
        <taxon>Poales</taxon>
        <taxon>Poaceae</taxon>
        <taxon>PACMAD clade</taxon>
        <taxon>Chloridoideae</taxon>
        <taxon>Cynodonteae</taxon>
        <taxon>Eleusininae</taxon>
        <taxon>Eleusine</taxon>
    </lineage>
</organism>
<evidence type="ECO:0000313" key="3">
    <source>
        <dbReference type="Proteomes" id="UP001054889"/>
    </source>
</evidence>